<organism evidence="1 2">
    <name type="scientific">Apiospora rasikravindrae</name>
    <dbReference type="NCBI Taxonomy" id="990691"/>
    <lineage>
        <taxon>Eukaryota</taxon>
        <taxon>Fungi</taxon>
        <taxon>Dikarya</taxon>
        <taxon>Ascomycota</taxon>
        <taxon>Pezizomycotina</taxon>
        <taxon>Sordariomycetes</taxon>
        <taxon>Xylariomycetidae</taxon>
        <taxon>Amphisphaeriales</taxon>
        <taxon>Apiosporaceae</taxon>
        <taxon>Apiospora</taxon>
    </lineage>
</organism>
<protein>
    <submittedName>
        <fullName evidence="1">Uncharacterized protein</fullName>
    </submittedName>
</protein>
<accession>A0ABR1TFI9</accession>
<dbReference type="EMBL" id="JAQQWK010000003">
    <property type="protein sequence ID" value="KAK8045389.1"/>
    <property type="molecule type" value="Genomic_DNA"/>
</dbReference>
<dbReference type="Proteomes" id="UP001444661">
    <property type="component" value="Unassembled WGS sequence"/>
</dbReference>
<reference evidence="1 2" key="1">
    <citation type="submission" date="2023-01" db="EMBL/GenBank/DDBJ databases">
        <title>Analysis of 21 Apiospora genomes using comparative genomics revels a genus with tremendous synthesis potential of carbohydrate active enzymes and secondary metabolites.</title>
        <authorList>
            <person name="Sorensen T."/>
        </authorList>
    </citation>
    <scope>NUCLEOTIDE SEQUENCE [LARGE SCALE GENOMIC DNA]</scope>
    <source>
        <strain evidence="1 2">CBS 33761</strain>
    </source>
</reference>
<sequence>MCRRTIIHYMHHDVRTAITLCASVHDEDAPLHVHPFRTTKHTCDINVVQSLAHIGLPMEAGEDTELGKKRLRPCEYHSCCVCQVALKRCNRSPINVDEIKDVAEPEECADFLLEHRHVPLNVQKLIWGQWARVMNRLGGGGSGSGSAGAVVGLPTAERRQQQQQQQGPTLPKLPEQPQWRDLKHVIFGREWKPVFRRDKDMYLRWSVWMFDRLAELQEVREEDACALAEVRERGLAGGFALMDRMATTSANVRAGERFVRNEFQWAATPPH</sequence>
<keyword evidence="2" id="KW-1185">Reference proteome</keyword>
<name>A0ABR1TFI9_9PEZI</name>
<comment type="caution">
    <text evidence="1">The sequence shown here is derived from an EMBL/GenBank/DDBJ whole genome shotgun (WGS) entry which is preliminary data.</text>
</comment>
<evidence type="ECO:0000313" key="2">
    <source>
        <dbReference type="Proteomes" id="UP001444661"/>
    </source>
</evidence>
<evidence type="ECO:0000313" key="1">
    <source>
        <dbReference type="EMBL" id="KAK8045389.1"/>
    </source>
</evidence>
<gene>
    <name evidence="1" type="ORF">PG993_005413</name>
</gene>
<proteinExistence type="predicted"/>